<dbReference type="Pfam" id="PF09539">
    <property type="entry name" value="DUF2385"/>
    <property type="match status" value="1"/>
</dbReference>
<dbReference type="AlphaFoldDB" id="A0A3B0URT4"/>
<organism evidence="1">
    <name type="scientific">hydrothermal vent metagenome</name>
    <dbReference type="NCBI Taxonomy" id="652676"/>
    <lineage>
        <taxon>unclassified sequences</taxon>
        <taxon>metagenomes</taxon>
        <taxon>ecological metagenomes</taxon>
    </lineage>
</organism>
<evidence type="ECO:0008006" key="2">
    <source>
        <dbReference type="Google" id="ProtNLM"/>
    </source>
</evidence>
<name>A0A3B0URT4_9ZZZZ</name>
<gene>
    <name evidence="1" type="ORF">MNBD_ALPHA11-940</name>
</gene>
<reference evidence="1" key="1">
    <citation type="submission" date="2018-06" db="EMBL/GenBank/DDBJ databases">
        <authorList>
            <person name="Zhirakovskaya E."/>
        </authorList>
    </citation>
    <scope>NUCLEOTIDE SEQUENCE</scope>
</reference>
<dbReference type="NCBIfam" id="TIGR02301">
    <property type="entry name" value="TIGR02301 family protein"/>
    <property type="match status" value="1"/>
</dbReference>
<dbReference type="InterPro" id="IPR012645">
    <property type="entry name" value="CHP02301"/>
</dbReference>
<evidence type="ECO:0000313" key="1">
    <source>
        <dbReference type="EMBL" id="VAW22784.1"/>
    </source>
</evidence>
<sequence length="125" mass="14185">MIKALRAIFVALALSFSAVPASAVDPLYQSEMQKLLGIIGSLYFLQPLCGNEENDWRLHAGELITLDNPDEDRRQRLNGAFNQGYYAYARSYNSCTISAQRSVRQLLKEAEQITRDIHSRYADQN</sequence>
<proteinExistence type="predicted"/>
<accession>A0A3B0URT4</accession>
<dbReference type="EMBL" id="UOEQ01000430">
    <property type="protein sequence ID" value="VAW22784.1"/>
    <property type="molecule type" value="Genomic_DNA"/>
</dbReference>
<protein>
    <recommendedName>
        <fullName evidence="2">TIGR02301 family protein</fullName>
    </recommendedName>
</protein>